<dbReference type="Proteomes" id="UP001651880">
    <property type="component" value="Unassembled WGS sequence"/>
</dbReference>
<dbReference type="PANTHER" id="PTHR41335:SF1">
    <property type="entry name" value="MEMBRANE PROTEIN"/>
    <property type="match status" value="1"/>
</dbReference>
<accession>A0ABT1NES6</accession>
<evidence type="ECO:0000259" key="7">
    <source>
        <dbReference type="Pfam" id="PF06305"/>
    </source>
</evidence>
<organism evidence="8 9">
    <name type="scientific">Lutispora saccharofermentans</name>
    <dbReference type="NCBI Taxonomy" id="3024236"/>
    <lineage>
        <taxon>Bacteria</taxon>
        <taxon>Bacillati</taxon>
        <taxon>Bacillota</taxon>
        <taxon>Clostridia</taxon>
        <taxon>Lutisporales</taxon>
        <taxon>Lutisporaceae</taxon>
        <taxon>Lutispora</taxon>
    </lineage>
</organism>
<proteinExistence type="predicted"/>
<evidence type="ECO:0000256" key="5">
    <source>
        <dbReference type="SAM" id="Coils"/>
    </source>
</evidence>
<keyword evidence="3 6" id="KW-1133">Transmembrane helix</keyword>
<evidence type="ECO:0000256" key="4">
    <source>
        <dbReference type="ARBA" id="ARBA00023136"/>
    </source>
</evidence>
<name>A0ABT1NES6_9FIRM</name>
<evidence type="ECO:0000313" key="8">
    <source>
        <dbReference type="EMBL" id="MCQ1529745.1"/>
    </source>
</evidence>
<gene>
    <name evidence="8" type="ORF">LJD61_09330</name>
</gene>
<comment type="caution">
    <text evidence="8">The sequence shown here is derived from an EMBL/GenBank/DDBJ whole genome shotgun (WGS) entry which is preliminary data.</text>
</comment>
<dbReference type="Pfam" id="PF06305">
    <property type="entry name" value="LapA_dom"/>
    <property type="match status" value="1"/>
</dbReference>
<reference evidence="8 9" key="1">
    <citation type="submission" date="2021-10" db="EMBL/GenBank/DDBJ databases">
        <title>Lutispora strain m25 sp. nov., a thermophilic, non-spore-forming bacterium isolated from a lab-scale methanogenic bioreactor digesting anaerobic sludge.</title>
        <authorList>
            <person name="El Houari A."/>
            <person name="Mcdonald J."/>
        </authorList>
    </citation>
    <scope>NUCLEOTIDE SEQUENCE [LARGE SCALE GENOMIC DNA]</scope>
    <source>
        <strain evidence="9">m25</strain>
    </source>
</reference>
<dbReference type="PANTHER" id="PTHR41335">
    <property type="entry name" value="MEMBRANE PROTEIN-RELATED"/>
    <property type="match status" value="1"/>
</dbReference>
<sequence length="110" mass="12690">MQFIIVISMLFALFIALFAIQNATIITINILWYKFNMSQAVIILASALFGIFMMLPFDIVKRIKHGIKINDLNNKIKRLDEELNMFKVKESTNKPVAELQPENESDAKQE</sequence>
<dbReference type="EMBL" id="JAJEKE010000007">
    <property type="protein sequence ID" value="MCQ1529745.1"/>
    <property type="molecule type" value="Genomic_DNA"/>
</dbReference>
<feature type="transmembrane region" description="Helical" evidence="6">
    <location>
        <begin position="39"/>
        <end position="60"/>
    </location>
</feature>
<evidence type="ECO:0000256" key="2">
    <source>
        <dbReference type="ARBA" id="ARBA00022692"/>
    </source>
</evidence>
<evidence type="ECO:0000256" key="3">
    <source>
        <dbReference type="ARBA" id="ARBA00022989"/>
    </source>
</evidence>
<evidence type="ECO:0000313" key="9">
    <source>
        <dbReference type="Proteomes" id="UP001651880"/>
    </source>
</evidence>
<keyword evidence="4 6" id="KW-0472">Membrane</keyword>
<dbReference type="InterPro" id="IPR010445">
    <property type="entry name" value="LapA_dom"/>
</dbReference>
<keyword evidence="9" id="KW-1185">Reference proteome</keyword>
<dbReference type="RefSeq" id="WP_255227266.1">
    <property type="nucleotide sequence ID" value="NZ_JAJEKE010000007.1"/>
</dbReference>
<keyword evidence="5" id="KW-0175">Coiled coil</keyword>
<keyword evidence="2 6" id="KW-0812">Transmembrane</keyword>
<evidence type="ECO:0000256" key="1">
    <source>
        <dbReference type="ARBA" id="ARBA00022475"/>
    </source>
</evidence>
<keyword evidence="1" id="KW-1003">Cell membrane</keyword>
<evidence type="ECO:0000256" key="6">
    <source>
        <dbReference type="SAM" id="Phobius"/>
    </source>
</evidence>
<protein>
    <submittedName>
        <fullName evidence="8">LapA family protein</fullName>
    </submittedName>
</protein>
<feature type="coiled-coil region" evidence="5">
    <location>
        <begin position="62"/>
        <end position="89"/>
    </location>
</feature>
<feature type="domain" description="Lipopolysaccharide assembly protein A" evidence="7">
    <location>
        <begin position="21"/>
        <end position="84"/>
    </location>
</feature>